<dbReference type="Gene3D" id="3.30.70.360">
    <property type="match status" value="2"/>
</dbReference>
<dbReference type="InterPro" id="IPR036264">
    <property type="entry name" value="Bact_exopeptidase_dim_dom"/>
</dbReference>
<dbReference type="KEGG" id="schi:SCHIN_v1c03900"/>
<dbReference type="SUPFAM" id="SSF55031">
    <property type="entry name" value="Bacterial exopeptidase dimerisation domain"/>
    <property type="match status" value="1"/>
</dbReference>
<dbReference type="Proteomes" id="UP000323144">
    <property type="component" value="Chromosome"/>
</dbReference>
<keyword evidence="3" id="KW-0645">Protease</keyword>
<dbReference type="GO" id="GO:0008237">
    <property type="term" value="F:metallopeptidase activity"/>
    <property type="evidence" value="ECO:0007669"/>
    <property type="project" value="UniProtKB-KW"/>
</dbReference>
<dbReference type="InterPro" id="IPR050072">
    <property type="entry name" value="Peptidase_M20A"/>
</dbReference>
<sequence>MKVEKKDLLENYFPQALEHTKKVIAMPSYRRDITKGSPLPQETVEVLNYCVKLCKEWGFTTYIDSKNRYAYADYGNGDKLFGIICHLDVVPPGNLSEWNNPPFEPIVKEGKLFGRGAFDDKGPTMMNLFAFKYLIDNGFSPDYTVRFIFGTSEETTWECMEAYVENERLCDLGYVPDGHFPVVYAEKWISDVDLIGQFDCDFEIEGGFVYNAVNDLVSYKGNKIEEISKILSENNISTYLEEDKLMVKGIAAHGSLPQKGVCAASWLLFAMDKVGIKHPIVQFVANYAHNNFDMKEVFGDLTDETGSLTANNGIVKITNGDFRYTFNFRIPCTRNPHVDVNETLEKFVKEFGIQVVVKSIEDKVYFPKDGETVTKIMDVYKEVTGDLKAEPIAIGGGTFAKSMPNMIAFGAEFDMNDSTMHAYNEYVKIEDLEKMIEIYAKSIVKLTKI</sequence>
<keyword evidence="7" id="KW-0224">Dipeptidase</keyword>
<dbReference type="PANTHER" id="PTHR43808:SF31">
    <property type="entry name" value="N-ACETYL-L-CITRULLINE DEACETYLASE"/>
    <property type="match status" value="1"/>
</dbReference>
<organism evidence="9 10">
    <name type="scientific">Spiroplasma chinense</name>
    <dbReference type="NCBI Taxonomy" id="216932"/>
    <lineage>
        <taxon>Bacteria</taxon>
        <taxon>Bacillati</taxon>
        <taxon>Mycoplasmatota</taxon>
        <taxon>Mollicutes</taxon>
        <taxon>Entomoplasmatales</taxon>
        <taxon>Spiroplasmataceae</taxon>
        <taxon>Spiroplasma</taxon>
    </lineage>
</organism>
<evidence type="ECO:0000313" key="9">
    <source>
        <dbReference type="EMBL" id="QEH61587.1"/>
    </source>
</evidence>
<gene>
    <name evidence="9" type="ORF">SCHIN_v1c03900</name>
</gene>
<evidence type="ECO:0000256" key="7">
    <source>
        <dbReference type="ARBA" id="ARBA00022997"/>
    </source>
</evidence>
<keyword evidence="8" id="KW-0482">Metalloprotease</keyword>
<evidence type="ECO:0000256" key="8">
    <source>
        <dbReference type="ARBA" id="ARBA00023049"/>
    </source>
</evidence>
<evidence type="ECO:0000313" key="10">
    <source>
        <dbReference type="Proteomes" id="UP000323144"/>
    </source>
</evidence>
<keyword evidence="4" id="KW-0479">Metal-binding</keyword>
<dbReference type="RefSeq" id="WP_166507979.1">
    <property type="nucleotide sequence ID" value="NZ_CP043026.1"/>
</dbReference>
<dbReference type="GO" id="GO:0006526">
    <property type="term" value="P:L-arginine biosynthetic process"/>
    <property type="evidence" value="ECO:0007669"/>
    <property type="project" value="TreeGrafter"/>
</dbReference>
<dbReference type="PANTHER" id="PTHR43808">
    <property type="entry name" value="ACETYLORNITHINE DEACETYLASE"/>
    <property type="match status" value="1"/>
</dbReference>
<dbReference type="GO" id="GO:0006508">
    <property type="term" value="P:proteolysis"/>
    <property type="evidence" value="ECO:0007669"/>
    <property type="project" value="UniProtKB-KW"/>
</dbReference>
<name>A0A5B9Y5N9_9MOLU</name>
<comment type="cofactor">
    <cofactor evidence="1">
        <name>Zn(2+)</name>
        <dbReference type="ChEBI" id="CHEBI:29105"/>
    </cofactor>
</comment>
<dbReference type="GO" id="GO:0008777">
    <property type="term" value="F:acetylornithine deacetylase activity"/>
    <property type="evidence" value="ECO:0007669"/>
    <property type="project" value="TreeGrafter"/>
</dbReference>
<evidence type="ECO:0008006" key="11">
    <source>
        <dbReference type="Google" id="ProtNLM"/>
    </source>
</evidence>
<dbReference type="InterPro" id="IPR002933">
    <property type="entry name" value="Peptidase_M20"/>
</dbReference>
<dbReference type="SUPFAM" id="SSF53187">
    <property type="entry name" value="Zn-dependent exopeptidases"/>
    <property type="match status" value="1"/>
</dbReference>
<evidence type="ECO:0000256" key="6">
    <source>
        <dbReference type="ARBA" id="ARBA00022833"/>
    </source>
</evidence>
<evidence type="ECO:0000256" key="1">
    <source>
        <dbReference type="ARBA" id="ARBA00001947"/>
    </source>
</evidence>
<keyword evidence="6" id="KW-0862">Zinc</keyword>
<evidence type="ECO:0000256" key="5">
    <source>
        <dbReference type="ARBA" id="ARBA00022801"/>
    </source>
</evidence>
<dbReference type="GO" id="GO:0016805">
    <property type="term" value="F:dipeptidase activity"/>
    <property type="evidence" value="ECO:0007669"/>
    <property type="project" value="UniProtKB-KW"/>
</dbReference>
<dbReference type="GO" id="GO:0008270">
    <property type="term" value="F:zinc ion binding"/>
    <property type="evidence" value="ECO:0007669"/>
    <property type="project" value="InterPro"/>
</dbReference>
<dbReference type="Gene3D" id="3.40.630.10">
    <property type="entry name" value="Zn peptidases"/>
    <property type="match status" value="1"/>
</dbReference>
<evidence type="ECO:0000256" key="2">
    <source>
        <dbReference type="ARBA" id="ARBA00006247"/>
    </source>
</evidence>
<keyword evidence="10" id="KW-1185">Reference proteome</keyword>
<comment type="similarity">
    <text evidence="2">Belongs to the peptidase M20A family.</text>
</comment>
<dbReference type="EMBL" id="CP043026">
    <property type="protein sequence ID" value="QEH61587.1"/>
    <property type="molecule type" value="Genomic_DNA"/>
</dbReference>
<evidence type="ECO:0000256" key="3">
    <source>
        <dbReference type="ARBA" id="ARBA00022670"/>
    </source>
</evidence>
<dbReference type="Pfam" id="PF01546">
    <property type="entry name" value="Peptidase_M20"/>
    <property type="match status" value="1"/>
</dbReference>
<keyword evidence="5" id="KW-0378">Hydrolase</keyword>
<dbReference type="InterPro" id="IPR010964">
    <property type="entry name" value="M20A_pepV-rel"/>
</dbReference>
<reference evidence="9 10" key="1">
    <citation type="submission" date="2019-08" db="EMBL/GenBank/DDBJ databases">
        <title>Complete genome sequence of Spiroplasma chinense CCH (DSM 19755).</title>
        <authorList>
            <person name="Shen H.-Y."/>
            <person name="Lin Y.-C."/>
            <person name="Chou L."/>
            <person name="Kuo C.-H."/>
        </authorList>
    </citation>
    <scope>NUCLEOTIDE SEQUENCE [LARGE SCALE GENOMIC DNA]</scope>
    <source>
        <strain evidence="9 10">CCH</strain>
    </source>
</reference>
<dbReference type="NCBIfam" id="TIGR01887">
    <property type="entry name" value="dipeptidaselike"/>
    <property type="match status" value="1"/>
</dbReference>
<dbReference type="AlphaFoldDB" id="A0A5B9Y5N9"/>
<evidence type="ECO:0000256" key="4">
    <source>
        <dbReference type="ARBA" id="ARBA00022723"/>
    </source>
</evidence>
<accession>A0A5B9Y5N9</accession>
<protein>
    <recommendedName>
        <fullName evidence="11">Dipeptidase PepV</fullName>
    </recommendedName>
</protein>
<proteinExistence type="inferred from homology"/>